<dbReference type="AlphaFoldDB" id="A0A8H5HTK5"/>
<comment type="caution">
    <text evidence="2">The sequence shown here is derived from an EMBL/GenBank/DDBJ whole genome shotgun (WGS) entry which is preliminary data.</text>
</comment>
<keyword evidence="3" id="KW-1185">Reference proteome</keyword>
<name>A0A8H5HTK5_9AGAR</name>
<accession>A0A8H5HTK5</accession>
<sequence length="112" mass="12709">MSRSNGRPEPEVIMNNHRLSFKNVVRKVKFSDGYSYSKSKLDAACFAILEHTPNQQKVAMTKDGKDTKPPKKEDIDLIVNEFEIPRPQAEKVLLENDKDVVKAMHALIGLTQ</sequence>
<dbReference type="Proteomes" id="UP000518752">
    <property type="component" value="Unassembled WGS sequence"/>
</dbReference>
<protein>
    <recommendedName>
        <fullName evidence="1">Nascent polypeptide-associated complex subunit alpha-like UBA domain-containing protein</fullName>
    </recommendedName>
</protein>
<dbReference type="OrthoDB" id="285219at2759"/>
<reference evidence="2 3" key="1">
    <citation type="journal article" date="2020" name="ISME J.">
        <title>Uncovering the hidden diversity of litter-decomposition mechanisms in mushroom-forming fungi.</title>
        <authorList>
            <person name="Floudas D."/>
            <person name="Bentzer J."/>
            <person name="Ahren D."/>
            <person name="Johansson T."/>
            <person name="Persson P."/>
            <person name="Tunlid A."/>
        </authorList>
    </citation>
    <scope>NUCLEOTIDE SEQUENCE [LARGE SCALE GENOMIC DNA]</scope>
    <source>
        <strain evidence="2 3">CBS 406.79</strain>
    </source>
</reference>
<feature type="domain" description="Nascent polypeptide-associated complex subunit alpha-like UBA" evidence="1">
    <location>
        <begin position="71"/>
        <end position="108"/>
    </location>
</feature>
<evidence type="ECO:0000313" key="3">
    <source>
        <dbReference type="Proteomes" id="UP000518752"/>
    </source>
</evidence>
<evidence type="ECO:0000313" key="2">
    <source>
        <dbReference type="EMBL" id="KAF5388999.1"/>
    </source>
</evidence>
<dbReference type="Pfam" id="PF19026">
    <property type="entry name" value="UBA_HYPK"/>
    <property type="match status" value="1"/>
</dbReference>
<dbReference type="InterPro" id="IPR038922">
    <property type="entry name" value="HYPK_UBA"/>
</dbReference>
<dbReference type="Gene3D" id="1.10.8.10">
    <property type="entry name" value="DNA helicase RuvA subunit, C-terminal domain"/>
    <property type="match status" value="1"/>
</dbReference>
<evidence type="ECO:0000259" key="1">
    <source>
        <dbReference type="Pfam" id="PF19026"/>
    </source>
</evidence>
<dbReference type="InterPro" id="IPR044034">
    <property type="entry name" value="NAC-like_UBA"/>
</dbReference>
<organism evidence="2 3">
    <name type="scientific">Collybiopsis confluens</name>
    <dbReference type="NCBI Taxonomy" id="2823264"/>
    <lineage>
        <taxon>Eukaryota</taxon>
        <taxon>Fungi</taxon>
        <taxon>Dikarya</taxon>
        <taxon>Basidiomycota</taxon>
        <taxon>Agaricomycotina</taxon>
        <taxon>Agaricomycetes</taxon>
        <taxon>Agaricomycetidae</taxon>
        <taxon>Agaricales</taxon>
        <taxon>Marasmiineae</taxon>
        <taxon>Omphalotaceae</taxon>
        <taxon>Collybiopsis</taxon>
    </lineage>
</organism>
<proteinExistence type="predicted"/>
<gene>
    <name evidence="2" type="ORF">D9757_005120</name>
</gene>
<dbReference type="CDD" id="cd14361">
    <property type="entry name" value="UBA_HYPK"/>
    <property type="match status" value="1"/>
</dbReference>
<dbReference type="EMBL" id="JAACJN010000025">
    <property type="protein sequence ID" value="KAF5388999.1"/>
    <property type="molecule type" value="Genomic_DNA"/>
</dbReference>